<comment type="caution">
    <text evidence="1">The sequence shown here is derived from an EMBL/GenBank/DDBJ whole genome shotgun (WGS) entry which is preliminary data.</text>
</comment>
<gene>
    <name evidence="1" type="ORF">ABXZ32_07120</name>
</gene>
<dbReference type="PROSITE" id="PS51257">
    <property type="entry name" value="PROKAR_LIPOPROTEIN"/>
    <property type="match status" value="1"/>
</dbReference>
<organism evidence="1 2">
    <name type="scientific">Sediminicola luteus</name>
    <dbReference type="NCBI Taxonomy" id="319238"/>
    <lineage>
        <taxon>Bacteria</taxon>
        <taxon>Pseudomonadati</taxon>
        <taxon>Bacteroidota</taxon>
        <taxon>Flavobacteriia</taxon>
        <taxon>Flavobacteriales</taxon>
        <taxon>Flavobacteriaceae</taxon>
        <taxon>Sediminicola</taxon>
    </lineage>
</organism>
<dbReference type="EMBL" id="JBEWYP010000003">
    <property type="protein sequence ID" value="MET7029159.1"/>
    <property type="molecule type" value="Genomic_DNA"/>
</dbReference>
<accession>A0ABV2TXY0</accession>
<dbReference type="RefSeq" id="WP_354617983.1">
    <property type="nucleotide sequence ID" value="NZ_JBEWYP010000003.1"/>
</dbReference>
<dbReference type="Proteomes" id="UP001549773">
    <property type="component" value="Unassembled WGS sequence"/>
</dbReference>
<evidence type="ECO:0000313" key="1">
    <source>
        <dbReference type="EMBL" id="MET7029159.1"/>
    </source>
</evidence>
<keyword evidence="2" id="KW-1185">Reference proteome</keyword>
<proteinExistence type="predicted"/>
<reference evidence="1 2" key="1">
    <citation type="submission" date="2024-07" db="EMBL/GenBank/DDBJ databases">
        <title>The genome sequence of type strain Sediminicola luteus GDMCC 1.2596T.</title>
        <authorList>
            <person name="Liu Y."/>
        </authorList>
    </citation>
    <scope>NUCLEOTIDE SEQUENCE [LARGE SCALE GENOMIC DNA]</scope>
    <source>
        <strain evidence="1 2">GDMCC 1.2596</strain>
    </source>
</reference>
<protein>
    <recommendedName>
        <fullName evidence="3">Lipocalin-like domain-containing protein</fullName>
    </recommendedName>
</protein>
<sequence length="266" mass="28808">MKTNMLKSGVFLLSGIALCMGYSCSKDDSSVTSDQELSQTEVKTVLEADDLSGIADDIVSEAYMNNSNSGKSAKGTNQCYAAVYDDNGFTMTFENCNIRNHENVNGVLNVVYTGQGENASFMVTYDNFSVGDIEFNGTRSFTMEMGSNQNSVAYNVTSDLIITKANGNVLEVIGSKGVLITFGETLEDITFSITGKWSVNEGPNRYSLDVKEALVGNLACEFLTQGVLEINKNGLVVSIDWGDGECDDTATLIYPNDVKTDFSLRD</sequence>
<name>A0ABV2TXY0_9FLAO</name>
<evidence type="ECO:0008006" key="3">
    <source>
        <dbReference type="Google" id="ProtNLM"/>
    </source>
</evidence>
<evidence type="ECO:0000313" key="2">
    <source>
        <dbReference type="Proteomes" id="UP001549773"/>
    </source>
</evidence>